<dbReference type="EMBL" id="MU267644">
    <property type="protein sequence ID" value="KAH7912761.1"/>
    <property type="molecule type" value="Genomic_DNA"/>
</dbReference>
<accession>A0ACB8AHF6</accession>
<protein>
    <submittedName>
        <fullName evidence="1">Glutathione S-transferase</fullName>
    </submittedName>
</protein>
<gene>
    <name evidence="1" type="ORF">BJ138DRAFT_1112058</name>
</gene>
<comment type="caution">
    <text evidence="1">The sequence shown here is derived from an EMBL/GenBank/DDBJ whole genome shotgun (WGS) entry which is preliminary data.</text>
</comment>
<organism evidence="1 2">
    <name type="scientific">Hygrophoropsis aurantiaca</name>
    <dbReference type="NCBI Taxonomy" id="72124"/>
    <lineage>
        <taxon>Eukaryota</taxon>
        <taxon>Fungi</taxon>
        <taxon>Dikarya</taxon>
        <taxon>Basidiomycota</taxon>
        <taxon>Agaricomycotina</taxon>
        <taxon>Agaricomycetes</taxon>
        <taxon>Agaricomycetidae</taxon>
        <taxon>Boletales</taxon>
        <taxon>Coniophorineae</taxon>
        <taxon>Hygrophoropsidaceae</taxon>
        <taxon>Hygrophoropsis</taxon>
    </lineage>
</organism>
<reference evidence="1" key="1">
    <citation type="journal article" date="2021" name="New Phytol.">
        <title>Evolutionary innovations through gain and loss of genes in the ectomycorrhizal Boletales.</title>
        <authorList>
            <person name="Wu G."/>
            <person name="Miyauchi S."/>
            <person name="Morin E."/>
            <person name="Kuo A."/>
            <person name="Drula E."/>
            <person name="Varga T."/>
            <person name="Kohler A."/>
            <person name="Feng B."/>
            <person name="Cao Y."/>
            <person name="Lipzen A."/>
            <person name="Daum C."/>
            <person name="Hundley H."/>
            <person name="Pangilinan J."/>
            <person name="Johnson J."/>
            <person name="Barry K."/>
            <person name="LaButti K."/>
            <person name="Ng V."/>
            <person name="Ahrendt S."/>
            <person name="Min B."/>
            <person name="Choi I.G."/>
            <person name="Park H."/>
            <person name="Plett J.M."/>
            <person name="Magnuson J."/>
            <person name="Spatafora J.W."/>
            <person name="Nagy L.G."/>
            <person name="Henrissat B."/>
            <person name="Grigoriev I.V."/>
            <person name="Yang Z.L."/>
            <person name="Xu J."/>
            <person name="Martin F.M."/>
        </authorList>
    </citation>
    <scope>NUCLEOTIDE SEQUENCE</scope>
    <source>
        <strain evidence="1">ATCC 28755</strain>
    </source>
</reference>
<proteinExistence type="predicted"/>
<evidence type="ECO:0000313" key="1">
    <source>
        <dbReference type="EMBL" id="KAH7912761.1"/>
    </source>
</evidence>
<dbReference type="Proteomes" id="UP000790377">
    <property type="component" value="Unassembled WGS sequence"/>
</dbReference>
<name>A0ACB8AHF6_9AGAM</name>
<evidence type="ECO:0000313" key="2">
    <source>
        <dbReference type="Proteomes" id="UP000790377"/>
    </source>
</evidence>
<sequence>MSTELITLYRFKPSPYSQKVDLALVEANIPYRTHEVDLLNKPEWFAAKVHPVGKVPVITYGPANTDPTNPPDSVVKLAESSVILEFIADLYPESGLLPKDPIARAKVRFLNEIVSSKLAASWYAFLRGVGPMDDVLKGVEAVQDLLPDAAGKFAFGDTYTIADATLVPVIARLTITYKYDIGKFSAGEGSQLGTELQKPKYAKFMQYSHSMLERQSTKDTYDEEEIVTLWRKFFSKD</sequence>
<keyword evidence="2" id="KW-1185">Reference proteome</keyword>